<evidence type="ECO:0000259" key="2">
    <source>
        <dbReference type="PROSITE" id="PS50011"/>
    </source>
</evidence>
<proteinExistence type="predicted"/>
<feature type="domain" description="Protein kinase" evidence="2">
    <location>
        <begin position="24"/>
        <end position="327"/>
    </location>
</feature>
<accession>A0A811K3G7</accession>
<dbReference type="Proteomes" id="UP000783686">
    <property type="component" value="Unassembled WGS sequence"/>
</dbReference>
<gene>
    <name evidence="3" type="ORF">BOKJ2_LOCUS3141</name>
</gene>
<evidence type="ECO:0000256" key="1">
    <source>
        <dbReference type="PROSITE-ProRule" id="PRU10141"/>
    </source>
</evidence>
<evidence type="ECO:0000313" key="4">
    <source>
        <dbReference type="Proteomes" id="UP000614601"/>
    </source>
</evidence>
<sequence length="327" mass="36850">MTSEEEDDLGIKPDTVISAAKGNYIVECLLGEGGFGAVFKVHLESDPKKTYAMKVEKKLETRKHSKLKMEIAILKGVAEAKLLKKTTHFTEIIDRAKKPTFTLIVMQLVGKSLADLKASRPDKVFSTATGLGAGCQCLQAVEELHNAKFVHRDIKPANYAVGLDEQAHTVYILDFGIARKFVKNDGELKTPREGIGFKGTIRFASLACHKNFDVGPIDDVESWFYLLLDILMPKGLPWKKLAEKMDVRKSKEDLRTKGAFLAMYPEPKYKNELLKVFEYIQNTQYGEYVDYNYIYKTMEVAAKTAGVNIDAPFDWERNKDTTESKMG</sequence>
<dbReference type="EMBL" id="CAJFDH010000002">
    <property type="protein sequence ID" value="CAD5210345.1"/>
    <property type="molecule type" value="Genomic_DNA"/>
</dbReference>
<dbReference type="PROSITE" id="PS50011">
    <property type="entry name" value="PROTEIN_KINASE_DOM"/>
    <property type="match status" value="1"/>
</dbReference>
<dbReference type="AlphaFoldDB" id="A0A811K3G7"/>
<protein>
    <recommendedName>
        <fullName evidence="2">Protein kinase domain-containing protein</fullName>
    </recommendedName>
</protein>
<comment type="caution">
    <text evidence="3">The sequence shown here is derived from an EMBL/GenBank/DDBJ whole genome shotgun (WGS) entry which is preliminary data.</text>
</comment>
<evidence type="ECO:0000313" key="3">
    <source>
        <dbReference type="EMBL" id="CAD5210345.1"/>
    </source>
</evidence>
<dbReference type="GO" id="GO:0005524">
    <property type="term" value="F:ATP binding"/>
    <property type="evidence" value="ECO:0007669"/>
    <property type="project" value="UniProtKB-UniRule"/>
</dbReference>
<keyword evidence="1" id="KW-0067">ATP-binding</keyword>
<keyword evidence="4" id="KW-1185">Reference proteome</keyword>
<dbReference type="InterPro" id="IPR000719">
    <property type="entry name" value="Prot_kinase_dom"/>
</dbReference>
<dbReference type="SMART" id="SM00220">
    <property type="entry name" value="S_TKc"/>
    <property type="match status" value="1"/>
</dbReference>
<organism evidence="3 4">
    <name type="scientific">Bursaphelenchus okinawaensis</name>
    <dbReference type="NCBI Taxonomy" id="465554"/>
    <lineage>
        <taxon>Eukaryota</taxon>
        <taxon>Metazoa</taxon>
        <taxon>Ecdysozoa</taxon>
        <taxon>Nematoda</taxon>
        <taxon>Chromadorea</taxon>
        <taxon>Rhabditida</taxon>
        <taxon>Tylenchina</taxon>
        <taxon>Tylenchomorpha</taxon>
        <taxon>Aphelenchoidea</taxon>
        <taxon>Aphelenchoididae</taxon>
        <taxon>Bursaphelenchus</taxon>
    </lineage>
</organism>
<dbReference type="EMBL" id="CAJFCW020000002">
    <property type="protein sequence ID" value="CAG9091153.1"/>
    <property type="molecule type" value="Genomic_DNA"/>
</dbReference>
<dbReference type="InterPro" id="IPR050235">
    <property type="entry name" value="CK1_Ser-Thr_kinase"/>
</dbReference>
<dbReference type="SUPFAM" id="SSF56112">
    <property type="entry name" value="Protein kinase-like (PK-like)"/>
    <property type="match status" value="1"/>
</dbReference>
<dbReference type="PROSITE" id="PS00107">
    <property type="entry name" value="PROTEIN_KINASE_ATP"/>
    <property type="match status" value="1"/>
</dbReference>
<dbReference type="Proteomes" id="UP000614601">
    <property type="component" value="Unassembled WGS sequence"/>
</dbReference>
<name>A0A811K3G7_9BILA</name>
<dbReference type="Gene3D" id="1.10.510.10">
    <property type="entry name" value="Transferase(Phosphotransferase) domain 1"/>
    <property type="match status" value="1"/>
</dbReference>
<dbReference type="Pfam" id="PF00069">
    <property type="entry name" value="Pkinase"/>
    <property type="match status" value="1"/>
</dbReference>
<dbReference type="FunFam" id="1.10.510.10:FF:000967">
    <property type="entry name" value="Protein CBG11274"/>
    <property type="match status" value="1"/>
</dbReference>
<feature type="binding site" evidence="1">
    <location>
        <position position="54"/>
    </location>
    <ligand>
        <name>ATP</name>
        <dbReference type="ChEBI" id="CHEBI:30616"/>
    </ligand>
</feature>
<dbReference type="GO" id="GO:0004672">
    <property type="term" value="F:protein kinase activity"/>
    <property type="evidence" value="ECO:0007669"/>
    <property type="project" value="InterPro"/>
</dbReference>
<dbReference type="InterPro" id="IPR017441">
    <property type="entry name" value="Protein_kinase_ATP_BS"/>
</dbReference>
<dbReference type="InterPro" id="IPR011009">
    <property type="entry name" value="Kinase-like_dom_sf"/>
</dbReference>
<reference evidence="3" key="1">
    <citation type="submission" date="2020-09" db="EMBL/GenBank/DDBJ databases">
        <authorList>
            <person name="Kikuchi T."/>
        </authorList>
    </citation>
    <scope>NUCLEOTIDE SEQUENCE</scope>
    <source>
        <strain evidence="3">SH1</strain>
    </source>
</reference>
<keyword evidence="1" id="KW-0547">Nucleotide-binding</keyword>
<dbReference type="OrthoDB" id="5872528at2759"/>
<dbReference type="PANTHER" id="PTHR11909">
    <property type="entry name" value="CASEIN KINASE-RELATED"/>
    <property type="match status" value="1"/>
</dbReference>